<evidence type="ECO:0000313" key="3">
    <source>
        <dbReference type="Proteomes" id="UP000278962"/>
    </source>
</evidence>
<gene>
    <name evidence="2" type="ORF">C8N24_2814</name>
</gene>
<accession>A0A660LD34</accession>
<dbReference type="PANTHER" id="PTHR13696">
    <property type="entry name" value="P-LOOP CONTAINING NUCLEOSIDE TRIPHOSPHATE HYDROLASE"/>
    <property type="match status" value="1"/>
</dbReference>
<reference evidence="2 3" key="1">
    <citation type="submission" date="2018-10" db="EMBL/GenBank/DDBJ databases">
        <title>Genomic Encyclopedia of Archaeal and Bacterial Type Strains, Phase II (KMG-II): from individual species to whole genera.</title>
        <authorList>
            <person name="Goeker M."/>
        </authorList>
    </citation>
    <scope>NUCLEOTIDE SEQUENCE [LARGE SCALE GENOMIC DNA]</scope>
    <source>
        <strain evidence="2 3">DSM 14954</strain>
    </source>
</reference>
<dbReference type="Pfam" id="PF13614">
    <property type="entry name" value="AAA_31"/>
    <property type="match status" value="1"/>
</dbReference>
<keyword evidence="3" id="KW-1185">Reference proteome</keyword>
<sequence>MIVAVLNRKGGAGKTSLTKDLGFAFADGGLRVLQVGLDPQSSLEVLAGLGFDTPPDRTVSRLLMPEEFGDAGPLERVVHETEWGTSLVPASKALATAERALGEAGRGGSAQRLRRGLQRLSTAERFDVVLVDCPPGMTPLTMNALIAAESVLVPTQLDFLSVAGLAVLTETVEEVREYDNPKLGYLGIVGTQVDERTRHAREIRAQLEQLFGADAGGALCRTTIRHSTKVRDAHAAGLAVGQLEPAHPVSGDYRELAQELAERAALDARLGVAT</sequence>
<name>A0A660LD34_9ACTN</name>
<proteinExistence type="predicted"/>
<dbReference type="CDD" id="cd02042">
    <property type="entry name" value="ParAB_family"/>
    <property type="match status" value="1"/>
</dbReference>
<dbReference type="PANTHER" id="PTHR13696:SF99">
    <property type="entry name" value="COBYRINIC ACID AC-DIAMIDE SYNTHASE"/>
    <property type="match status" value="1"/>
</dbReference>
<dbReference type="InterPro" id="IPR025669">
    <property type="entry name" value="AAA_dom"/>
</dbReference>
<dbReference type="EMBL" id="RBIL01000001">
    <property type="protein sequence ID" value="RKQ92957.1"/>
    <property type="molecule type" value="Genomic_DNA"/>
</dbReference>
<dbReference type="InterPro" id="IPR027417">
    <property type="entry name" value="P-loop_NTPase"/>
</dbReference>
<dbReference type="Gene3D" id="3.40.50.300">
    <property type="entry name" value="P-loop containing nucleotide triphosphate hydrolases"/>
    <property type="match status" value="1"/>
</dbReference>
<comment type="caution">
    <text evidence="2">The sequence shown here is derived from an EMBL/GenBank/DDBJ whole genome shotgun (WGS) entry which is preliminary data.</text>
</comment>
<evidence type="ECO:0000259" key="1">
    <source>
        <dbReference type="Pfam" id="PF13614"/>
    </source>
</evidence>
<feature type="domain" description="AAA" evidence="1">
    <location>
        <begin position="2"/>
        <end position="183"/>
    </location>
</feature>
<organism evidence="2 3">
    <name type="scientific">Solirubrobacter pauli</name>
    <dbReference type="NCBI Taxonomy" id="166793"/>
    <lineage>
        <taxon>Bacteria</taxon>
        <taxon>Bacillati</taxon>
        <taxon>Actinomycetota</taxon>
        <taxon>Thermoleophilia</taxon>
        <taxon>Solirubrobacterales</taxon>
        <taxon>Solirubrobacteraceae</taxon>
        <taxon>Solirubrobacter</taxon>
    </lineage>
</organism>
<dbReference type="SUPFAM" id="SSF52540">
    <property type="entry name" value="P-loop containing nucleoside triphosphate hydrolases"/>
    <property type="match status" value="1"/>
</dbReference>
<dbReference type="Proteomes" id="UP000278962">
    <property type="component" value="Unassembled WGS sequence"/>
</dbReference>
<evidence type="ECO:0000313" key="2">
    <source>
        <dbReference type="EMBL" id="RKQ92957.1"/>
    </source>
</evidence>
<dbReference type="AlphaFoldDB" id="A0A660LD34"/>
<protein>
    <submittedName>
        <fullName evidence="2">Chromosome partitioning protein</fullName>
    </submittedName>
</protein>
<dbReference type="InterPro" id="IPR050678">
    <property type="entry name" value="DNA_Partitioning_ATPase"/>
</dbReference>